<reference evidence="4 5" key="1">
    <citation type="journal article" date="2015" name="Sci. Rep.">
        <title>The power of single molecule real-time sequencing technology in the de novo assembly of a eukaryotic genome.</title>
        <authorList>
            <person name="Sakai H."/>
            <person name="Naito K."/>
            <person name="Ogiso-Tanaka E."/>
            <person name="Takahashi Y."/>
            <person name="Iseki K."/>
            <person name="Muto C."/>
            <person name="Satou K."/>
            <person name="Teruya K."/>
            <person name="Shiroma A."/>
            <person name="Shimoji M."/>
            <person name="Hirano T."/>
            <person name="Itoh T."/>
            <person name="Kaga A."/>
            <person name="Tomooka N."/>
        </authorList>
    </citation>
    <scope>NUCLEOTIDE SEQUENCE [LARGE SCALE GENOMIC DNA]</scope>
    <source>
        <strain evidence="5">cv. Shumari</strain>
    </source>
</reference>
<keyword evidence="3" id="KW-0472">Membrane</keyword>
<proteinExistence type="inferred from homology"/>
<dbReference type="InterPro" id="IPR007736">
    <property type="entry name" value="Caleosin-related"/>
</dbReference>
<protein>
    <recommendedName>
        <fullName evidence="6">EF-hand domain-containing protein</fullName>
    </recommendedName>
</protein>
<dbReference type="OrthoDB" id="640742at2759"/>
<dbReference type="Pfam" id="PF05042">
    <property type="entry name" value="Caleosin"/>
    <property type="match status" value="2"/>
</dbReference>
<dbReference type="EMBL" id="AP015041">
    <property type="protein sequence ID" value="BAT94695.1"/>
    <property type="molecule type" value="Genomic_DNA"/>
</dbReference>
<dbReference type="PANTHER" id="PTHR31495">
    <property type="entry name" value="PEROXYGENASE 3-RELATED"/>
    <property type="match status" value="1"/>
</dbReference>
<comment type="similarity">
    <text evidence="1">Belongs to the caleosin family.</text>
</comment>
<evidence type="ECO:0000256" key="3">
    <source>
        <dbReference type="SAM" id="Phobius"/>
    </source>
</evidence>
<evidence type="ECO:0008006" key="6">
    <source>
        <dbReference type="Google" id="ProtNLM"/>
    </source>
</evidence>
<evidence type="ECO:0000313" key="4">
    <source>
        <dbReference type="EMBL" id="BAT94695.1"/>
    </source>
</evidence>
<accession>A0A0S3SPK1</accession>
<keyword evidence="5" id="KW-1185">Reference proteome</keyword>
<sequence length="265" mass="29981">MATVMERDSLMTEAEKAPVTTQRRVRNDLENSLPKPYMPRALKAPDASHPQGTQGHKHNDLSVLQQHVAFFDQDGNGIIYPWETYKGKSFDFQQGRHCHRPYLKFFYLCLSGMRSLGFNIVASAIMAIVINIGLSFPTQPSWIPSLLFPIYIHNIHKAKHGSDSGVYDTEGRYVPANIENMFSKYARTVPDKLTLGEMWDLTEGNRNAFDPFGWLAAKFEWGALYILAKDEEGFLSKEAVRRCFDGSLFEYCAKMHAGSADAKMG</sequence>
<gene>
    <name evidence="4" type="primary">Vigan.08G131700</name>
    <name evidence="4" type="ORF">VIGAN_08131700</name>
</gene>
<evidence type="ECO:0000256" key="1">
    <source>
        <dbReference type="ARBA" id="ARBA00006765"/>
    </source>
</evidence>
<evidence type="ECO:0000256" key="2">
    <source>
        <dbReference type="SAM" id="MobiDB-lite"/>
    </source>
</evidence>
<feature type="transmembrane region" description="Helical" evidence="3">
    <location>
        <begin position="116"/>
        <end position="136"/>
    </location>
</feature>
<dbReference type="AlphaFoldDB" id="A0A0S3SPK1"/>
<evidence type="ECO:0000313" key="5">
    <source>
        <dbReference type="Proteomes" id="UP000291084"/>
    </source>
</evidence>
<keyword evidence="3" id="KW-0812">Transmembrane</keyword>
<dbReference type="Proteomes" id="UP000291084">
    <property type="component" value="Chromosome 8"/>
</dbReference>
<dbReference type="GO" id="GO:0004497">
    <property type="term" value="F:monooxygenase activity"/>
    <property type="evidence" value="ECO:0007669"/>
    <property type="project" value="TreeGrafter"/>
</dbReference>
<organism evidence="4 5">
    <name type="scientific">Vigna angularis var. angularis</name>
    <dbReference type="NCBI Taxonomy" id="157739"/>
    <lineage>
        <taxon>Eukaryota</taxon>
        <taxon>Viridiplantae</taxon>
        <taxon>Streptophyta</taxon>
        <taxon>Embryophyta</taxon>
        <taxon>Tracheophyta</taxon>
        <taxon>Spermatophyta</taxon>
        <taxon>Magnoliopsida</taxon>
        <taxon>eudicotyledons</taxon>
        <taxon>Gunneridae</taxon>
        <taxon>Pentapetalae</taxon>
        <taxon>rosids</taxon>
        <taxon>fabids</taxon>
        <taxon>Fabales</taxon>
        <taxon>Fabaceae</taxon>
        <taxon>Papilionoideae</taxon>
        <taxon>50 kb inversion clade</taxon>
        <taxon>NPAAA clade</taxon>
        <taxon>indigoferoid/millettioid clade</taxon>
        <taxon>Phaseoleae</taxon>
        <taxon>Vigna</taxon>
    </lineage>
</organism>
<dbReference type="PANTHER" id="PTHR31495:SF50">
    <property type="entry name" value="PEROXYGENASE 1"/>
    <property type="match status" value="1"/>
</dbReference>
<keyword evidence="3" id="KW-1133">Transmembrane helix</keyword>
<feature type="region of interest" description="Disordered" evidence="2">
    <location>
        <begin position="1"/>
        <end position="57"/>
    </location>
</feature>
<dbReference type="GO" id="GO:0005509">
    <property type="term" value="F:calcium ion binding"/>
    <property type="evidence" value="ECO:0007669"/>
    <property type="project" value="TreeGrafter"/>
</dbReference>
<name>A0A0S3SPK1_PHAAN</name>
<feature type="compositionally biased region" description="Basic and acidic residues" evidence="2">
    <location>
        <begin position="1"/>
        <end position="16"/>
    </location>
</feature>